<dbReference type="Proteomes" id="UP000192678">
    <property type="component" value="Unassembled WGS sequence"/>
</dbReference>
<dbReference type="RefSeq" id="WP_084286749.1">
    <property type="nucleotide sequence ID" value="NZ_FWYB01000001.1"/>
</dbReference>
<keyword evidence="2" id="KW-0472">Membrane</keyword>
<name>A0A1W1ZYM8_9SPHI</name>
<dbReference type="InterPro" id="IPR019284">
    <property type="entry name" value="RP532"/>
</dbReference>
<proteinExistence type="predicted"/>
<keyword evidence="4" id="KW-1185">Reference proteome</keyword>
<dbReference type="OrthoDB" id="1371234at2"/>
<feature type="compositionally biased region" description="Polar residues" evidence="1">
    <location>
        <begin position="1"/>
        <end position="11"/>
    </location>
</feature>
<dbReference type="AlphaFoldDB" id="A0A1W1ZYM8"/>
<protein>
    <submittedName>
        <fullName evidence="3">Uncharacterized membrane protein</fullName>
    </submittedName>
</protein>
<keyword evidence="2" id="KW-0812">Transmembrane</keyword>
<evidence type="ECO:0000313" key="4">
    <source>
        <dbReference type="Proteomes" id="UP000192678"/>
    </source>
</evidence>
<accession>A0A1W1ZYM8</accession>
<feature type="transmembrane region" description="Helical" evidence="2">
    <location>
        <begin position="118"/>
        <end position="137"/>
    </location>
</feature>
<evidence type="ECO:0000256" key="2">
    <source>
        <dbReference type="SAM" id="Phobius"/>
    </source>
</evidence>
<gene>
    <name evidence="3" type="ORF">SAMN04488101_101147</name>
</gene>
<evidence type="ECO:0000313" key="3">
    <source>
        <dbReference type="EMBL" id="SMC53312.1"/>
    </source>
</evidence>
<feature type="transmembrane region" description="Helical" evidence="2">
    <location>
        <begin position="143"/>
        <end position="160"/>
    </location>
</feature>
<feature type="region of interest" description="Disordered" evidence="1">
    <location>
        <begin position="1"/>
        <end position="22"/>
    </location>
</feature>
<dbReference type="Pfam" id="PF10097">
    <property type="entry name" value="DUF2335"/>
    <property type="match status" value="1"/>
</dbReference>
<evidence type="ECO:0000256" key="1">
    <source>
        <dbReference type="SAM" id="MobiDB-lite"/>
    </source>
</evidence>
<organism evidence="3 4">
    <name type="scientific">Pedobacter nyackensis</name>
    <dbReference type="NCBI Taxonomy" id="475255"/>
    <lineage>
        <taxon>Bacteria</taxon>
        <taxon>Pseudomonadati</taxon>
        <taxon>Bacteroidota</taxon>
        <taxon>Sphingobacteriia</taxon>
        <taxon>Sphingobacteriales</taxon>
        <taxon>Sphingobacteriaceae</taxon>
        <taxon>Pedobacter</taxon>
    </lineage>
</organism>
<sequence>MSKQHSQQQKPYPTEEAKNQVNGVSLLEKQVMESEPELFKNIPHDKRTRIIRSVAISMKKTHSGPIPDPATLASYNEIIPNGAERIMAMAEKQSDHRIAMESKVITSQQNQSGRGQHYAFIIAILVLLASFICIFTGHGIEGTIIGTLDLVSLVTIFIVGKQYQKSNLDKKNPN</sequence>
<dbReference type="EMBL" id="FWYB01000001">
    <property type="protein sequence ID" value="SMC53312.1"/>
    <property type="molecule type" value="Genomic_DNA"/>
</dbReference>
<reference evidence="3 4" key="1">
    <citation type="submission" date="2017-04" db="EMBL/GenBank/DDBJ databases">
        <authorList>
            <person name="Afonso C.L."/>
            <person name="Miller P.J."/>
            <person name="Scott M.A."/>
            <person name="Spackman E."/>
            <person name="Goraichik I."/>
            <person name="Dimitrov K.M."/>
            <person name="Suarez D.L."/>
            <person name="Swayne D.E."/>
        </authorList>
    </citation>
    <scope>NUCLEOTIDE SEQUENCE [LARGE SCALE GENOMIC DNA]</scope>
    <source>
        <strain evidence="3 4">DSM 19625</strain>
    </source>
</reference>
<keyword evidence="2" id="KW-1133">Transmembrane helix</keyword>